<reference evidence="2" key="1">
    <citation type="submission" date="2025-08" db="UniProtKB">
        <authorList>
            <consortium name="Ensembl"/>
        </authorList>
    </citation>
    <scope>IDENTIFICATION</scope>
</reference>
<organism evidence="2 3">
    <name type="scientific">Falco tinnunculus</name>
    <name type="common">Common kestrel</name>
    <dbReference type="NCBI Taxonomy" id="100819"/>
    <lineage>
        <taxon>Eukaryota</taxon>
        <taxon>Metazoa</taxon>
        <taxon>Chordata</taxon>
        <taxon>Craniata</taxon>
        <taxon>Vertebrata</taxon>
        <taxon>Euteleostomi</taxon>
        <taxon>Archelosauria</taxon>
        <taxon>Archosauria</taxon>
        <taxon>Dinosauria</taxon>
        <taxon>Saurischia</taxon>
        <taxon>Theropoda</taxon>
        <taxon>Coelurosauria</taxon>
        <taxon>Aves</taxon>
        <taxon>Neognathae</taxon>
        <taxon>Neoaves</taxon>
        <taxon>Telluraves</taxon>
        <taxon>Australaves</taxon>
        <taxon>Falconiformes</taxon>
        <taxon>Falconidae</taxon>
        <taxon>Falco</taxon>
    </lineage>
</organism>
<dbReference type="AlphaFoldDB" id="A0A8C4UBU7"/>
<feature type="region of interest" description="Disordered" evidence="1">
    <location>
        <begin position="70"/>
        <end position="100"/>
    </location>
</feature>
<evidence type="ECO:0000313" key="2">
    <source>
        <dbReference type="Ensembl" id="ENSFTIP00000007491.1"/>
    </source>
</evidence>
<proteinExistence type="predicted"/>
<dbReference type="Ensembl" id="ENSFTIT00000007809.1">
    <property type="protein sequence ID" value="ENSFTIP00000007491.1"/>
    <property type="gene ID" value="ENSFTIG00000005104.1"/>
</dbReference>
<name>A0A8C4UBU7_FALTI</name>
<protein>
    <submittedName>
        <fullName evidence="2">Uncharacterized protein</fullName>
    </submittedName>
</protein>
<dbReference type="Proteomes" id="UP000694562">
    <property type="component" value="Unplaced"/>
</dbReference>
<evidence type="ECO:0000256" key="1">
    <source>
        <dbReference type="SAM" id="MobiDB-lite"/>
    </source>
</evidence>
<sequence length="100" mass="11133">MLSDSPATRASLLREVQEEEAFFSDPGRTDQRKKPEYSALECFMTVENTATKVPLSILKIRGAECWFPSESERRVPSTEALTSPPAHTGFSQKPLSSVRS</sequence>
<feature type="compositionally biased region" description="Polar residues" evidence="1">
    <location>
        <begin position="89"/>
        <end position="100"/>
    </location>
</feature>
<feature type="region of interest" description="Disordered" evidence="1">
    <location>
        <begin position="1"/>
        <end position="32"/>
    </location>
</feature>
<evidence type="ECO:0000313" key="3">
    <source>
        <dbReference type="Proteomes" id="UP000694562"/>
    </source>
</evidence>
<keyword evidence="3" id="KW-1185">Reference proteome</keyword>
<reference evidence="2" key="2">
    <citation type="submission" date="2025-09" db="UniProtKB">
        <authorList>
            <consortium name="Ensembl"/>
        </authorList>
    </citation>
    <scope>IDENTIFICATION</scope>
</reference>
<accession>A0A8C4UBU7</accession>